<organism evidence="2 3">
    <name type="scientific">Calothrix parasitica NIES-267</name>
    <dbReference type="NCBI Taxonomy" id="1973488"/>
    <lineage>
        <taxon>Bacteria</taxon>
        <taxon>Bacillati</taxon>
        <taxon>Cyanobacteriota</taxon>
        <taxon>Cyanophyceae</taxon>
        <taxon>Nostocales</taxon>
        <taxon>Calotrichaceae</taxon>
        <taxon>Calothrix</taxon>
    </lineage>
</organism>
<feature type="compositionally biased region" description="Basic and acidic residues" evidence="1">
    <location>
        <begin position="37"/>
        <end position="53"/>
    </location>
</feature>
<gene>
    <name evidence="2" type="ORF">NIES267_38240</name>
</gene>
<reference evidence="2 3" key="1">
    <citation type="submission" date="2017-06" db="EMBL/GenBank/DDBJ databases">
        <title>Genome sequencing of cyanobaciteial culture collection at National Institute for Environmental Studies (NIES).</title>
        <authorList>
            <person name="Hirose Y."/>
            <person name="Shimura Y."/>
            <person name="Fujisawa T."/>
            <person name="Nakamura Y."/>
            <person name="Kawachi M."/>
        </authorList>
    </citation>
    <scope>NUCLEOTIDE SEQUENCE [LARGE SCALE GENOMIC DNA]</scope>
    <source>
        <strain evidence="2 3">NIES-267</strain>
    </source>
</reference>
<dbReference type="Pfam" id="PF06051">
    <property type="entry name" value="DUF928"/>
    <property type="match status" value="1"/>
</dbReference>
<dbReference type="AlphaFoldDB" id="A0A1Z4LTE6"/>
<protein>
    <recommendedName>
        <fullName evidence="4">DUF928 domain-containing protein</fullName>
    </recommendedName>
</protein>
<accession>A0A1Z4LTE6</accession>
<feature type="region of interest" description="Disordered" evidence="1">
    <location>
        <begin position="28"/>
        <end position="53"/>
    </location>
</feature>
<evidence type="ECO:0000313" key="2">
    <source>
        <dbReference type="EMBL" id="BAY84328.1"/>
    </source>
</evidence>
<dbReference type="EMBL" id="AP018227">
    <property type="protein sequence ID" value="BAY84328.1"/>
    <property type="molecule type" value="Genomic_DNA"/>
</dbReference>
<sequence>MLTYALPGFAQSKFPIKDNSLTSEIVFQDSLEPPGEPEPKDTKGSGSRDPKKCSNEAKDIKALMPESNYGLTFQKLPSIFLRLPKTKARKVMLSFRDLKGKYYQRAFLPINANSIVSFSLPEDKPALTIGRNYQWSLVVVCGDTVQPDDPTFQGWVQRVERTPRVDKELIGKTAVEKAKWYGKKGYWYEMIEAIEQARKTQPNDLKLSADLQKNWR</sequence>
<evidence type="ECO:0000256" key="1">
    <source>
        <dbReference type="SAM" id="MobiDB-lite"/>
    </source>
</evidence>
<evidence type="ECO:0000313" key="3">
    <source>
        <dbReference type="Proteomes" id="UP000218418"/>
    </source>
</evidence>
<keyword evidence="3" id="KW-1185">Reference proteome</keyword>
<dbReference type="InterPro" id="IPR010328">
    <property type="entry name" value="DUF928"/>
</dbReference>
<name>A0A1Z4LTE6_9CYAN</name>
<proteinExistence type="predicted"/>
<evidence type="ECO:0008006" key="4">
    <source>
        <dbReference type="Google" id="ProtNLM"/>
    </source>
</evidence>
<dbReference type="Proteomes" id="UP000218418">
    <property type="component" value="Chromosome"/>
</dbReference>